<evidence type="ECO:0000313" key="2">
    <source>
        <dbReference type="EMBL" id="TYR97401.1"/>
    </source>
</evidence>
<dbReference type="Gene3D" id="3.40.50.1820">
    <property type="entry name" value="alpha/beta hydrolase"/>
    <property type="match status" value="1"/>
</dbReference>
<dbReference type="AlphaFoldDB" id="A0A5D4M795"/>
<accession>A0A5D4M795</accession>
<dbReference type="Pfam" id="PF00561">
    <property type="entry name" value="Abhydrolase_1"/>
    <property type="match status" value="1"/>
</dbReference>
<reference evidence="2 3" key="1">
    <citation type="submission" date="2019-08" db="EMBL/GenBank/DDBJ databases">
        <title>Bacillus genomes from the desert of Cuatro Cienegas, Coahuila.</title>
        <authorList>
            <person name="Olmedo-Alvarez G."/>
        </authorList>
    </citation>
    <scope>NUCLEOTIDE SEQUENCE [LARGE SCALE GENOMIC DNA]</scope>
    <source>
        <strain evidence="2 3">CH128b_4D</strain>
    </source>
</reference>
<dbReference type="SUPFAM" id="SSF53474">
    <property type="entry name" value="alpha/beta-Hydrolases"/>
    <property type="match status" value="1"/>
</dbReference>
<dbReference type="InterPro" id="IPR050266">
    <property type="entry name" value="AB_hydrolase_sf"/>
</dbReference>
<proteinExistence type="predicted"/>
<evidence type="ECO:0000313" key="3">
    <source>
        <dbReference type="Proteomes" id="UP000325182"/>
    </source>
</evidence>
<sequence length="272" mass="30769">MNTYIEVEPGVELFVQDTGSGNPIIFIPGFTFTTDVFCEQVKHFSKTHRTIVLDPRSHGRSTLTVHGNDYVTHGTDLQKVLKQLKVENVTLVGWSFGCLTVWEYIRQFGTDGIKSLVLIDMPPKSLSLQQDQDWVEGPLDDMAAAYTNYLRNPKGQREFISAYAAGVMVQRDLKDEELEWIVEQSLRTPYYIAANLFSSGLFSDYRVEAGKSSDSLPTLYVVAEHWGKTAARYLSNLTPKASVEVLGGHLMFWEHSQKFNKVVEEFLEADKS</sequence>
<protein>
    <submittedName>
        <fullName evidence="2">Alpha/beta hydrolase</fullName>
    </submittedName>
</protein>
<comment type="caution">
    <text evidence="2">The sequence shown here is derived from an EMBL/GenBank/DDBJ whole genome shotgun (WGS) entry which is preliminary data.</text>
</comment>
<gene>
    <name evidence="2" type="ORF">FZC84_19410</name>
</gene>
<dbReference type="EMBL" id="VTEG01000021">
    <property type="protein sequence ID" value="TYR97401.1"/>
    <property type="molecule type" value="Genomic_DNA"/>
</dbReference>
<keyword evidence="2" id="KW-0378">Hydrolase</keyword>
<dbReference type="GO" id="GO:0016020">
    <property type="term" value="C:membrane"/>
    <property type="evidence" value="ECO:0007669"/>
    <property type="project" value="TreeGrafter"/>
</dbReference>
<dbReference type="InterPro" id="IPR029058">
    <property type="entry name" value="AB_hydrolase_fold"/>
</dbReference>
<dbReference type="Proteomes" id="UP000325182">
    <property type="component" value="Unassembled WGS sequence"/>
</dbReference>
<name>A0A5D4M795_9BACI</name>
<dbReference type="PANTHER" id="PTHR43798:SF33">
    <property type="entry name" value="HYDROLASE, PUTATIVE (AFU_ORTHOLOGUE AFUA_2G14860)-RELATED"/>
    <property type="match status" value="1"/>
</dbReference>
<dbReference type="GO" id="GO:0016787">
    <property type="term" value="F:hydrolase activity"/>
    <property type="evidence" value="ECO:0007669"/>
    <property type="project" value="UniProtKB-KW"/>
</dbReference>
<dbReference type="RefSeq" id="WP_148954910.1">
    <property type="nucleotide sequence ID" value="NZ_VTEG01000021.1"/>
</dbReference>
<organism evidence="2 3">
    <name type="scientific">Rossellomorea vietnamensis</name>
    <dbReference type="NCBI Taxonomy" id="218284"/>
    <lineage>
        <taxon>Bacteria</taxon>
        <taxon>Bacillati</taxon>
        <taxon>Bacillota</taxon>
        <taxon>Bacilli</taxon>
        <taxon>Bacillales</taxon>
        <taxon>Bacillaceae</taxon>
        <taxon>Rossellomorea</taxon>
    </lineage>
</organism>
<evidence type="ECO:0000259" key="1">
    <source>
        <dbReference type="Pfam" id="PF00561"/>
    </source>
</evidence>
<dbReference type="PANTHER" id="PTHR43798">
    <property type="entry name" value="MONOACYLGLYCEROL LIPASE"/>
    <property type="match status" value="1"/>
</dbReference>
<feature type="domain" description="AB hydrolase-1" evidence="1">
    <location>
        <begin position="22"/>
        <end position="144"/>
    </location>
</feature>
<dbReference type="InterPro" id="IPR000073">
    <property type="entry name" value="AB_hydrolase_1"/>
</dbReference>